<dbReference type="EMBL" id="GBHO01041231">
    <property type="protein sequence ID" value="JAG02373.1"/>
    <property type="molecule type" value="Transcribed_RNA"/>
</dbReference>
<accession>A0A0A9W792</accession>
<sequence>MWNMILLTELEAHKHEMLANPVEFYSKEFVLNVTNRNILGRIHFAAVANIDEKFKNREPLGILPKDHLLYTTKKAANFLPTTQHTIAFSQATCQTMFPQRNLTQQIEWKIPQQFFNALRLIVPKWLV</sequence>
<evidence type="ECO:0000313" key="1">
    <source>
        <dbReference type="EMBL" id="JAG02373.1"/>
    </source>
</evidence>
<dbReference type="AlphaFoldDB" id="A0A0A9W792"/>
<reference evidence="2" key="3">
    <citation type="submission" date="2014-09" db="EMBL/GenBank/DDBJ databases">
        <authorList>
            <person name="Magalhaes I.L.F."/>
            <person name="Oliveira U."/>
            <person name="Santos F.R."/>
            <person name="Vidigal T.H.D.A."/>
            <person name="Brescovit A.D."/>
            <person name="Santos A.J."/>
        </authorList>
    </citation>
    <scope>NUCLEOTIDE SEQUENCE</scope>
</reference>
<name>A0A0A9W792_LYGHE</name>
<protein>
    <submittedName>
        <fullName evidence="1">IQ and ubiquitin-like domain-containing protein</fullName>
    </submittedName>
</protein>
<reference evidence="1" key="2">
    <citation type="submission" date="2014-07" db="EMBL/GenBank/DDBJ databases">
        <authorList>
            <person name="Hull J."/>
        </authorList>
    </citation>
    <scope>NUCLEOTIDE SEQUENCE</scope>
</reference>
<evidence type="ECO:0000313" key="2">
    <source>
        <dbReference type="EMBL" id="JAG51585.1"/>
    </source>
</evidence>
<proteinExistence type="predicted"/>
<organism evidence="1">
    <name type="scientific">Lygus hesperus</name>
    <name type="common">Western plant bug</name>
    <dbReference type="NCBI Taxonomy" id="30085"/>
    <lineage>
        <taxon>Eukaryota</taxon>
        <taxon>Metazoa</taxon>
        <taxon>Ecdysozoa</taxon>
        <taxon>Arthropoda</taxon>
        <taxon>Hexapoda</taxon>
        <taxon>Insecta</taxon>
        <taxon>Pterygota</taxon>
        <taxon>Neoptera</taxon>
        <taxon>Paraneoptera</taxon>
        <taxon>Hemiptera</taxon>
        <taxon>Heteroptera</taxon>
        <taxon>Panheteroptera</taxon>
        <taxon>Cimicomorpha</taxon>
        <taxon>Miridae</taxon>
        <taxon>Mirini</taxon>
        <taxon>Lygus</taxon>
    </lineage>
</organism>
<dbReference type="EMBL" id="GBRD01014241">
    <property type="protein sequence ID" value="JAG51585.1"/>
    <property type="molecule type" value="Transcribed_RNA"/>
</dbReference>
<reference evidence="1" key="1">
    <citation type="journal article" date="2014" name="PLoS ONE">
        <title>Transcriptome-Based Identification of ABC Transporters in the Western Tarnished Plant Bug Lygus hesperus.</title>
        <authorList>
            <person name="Hull J.J."/>
            <person name="Chaney K."/>
            <person name="Geib S.M."/>
            <person name="Fabrick J.A."/>
            <person name="Brent C.S."/>
            <person name="Walsh D."/>
            <person name="Lavine L.C."/>
        </authorList>
    </citation>
    <scope>NUCLEOTIDE SEQUENCE</scope>
</reference>
<gene>
    <name evidence="1" type="primary">IQUB_1</name>
    <name evidence="1" type="ORF">CM83_2018</name>
</gene>